<name>A0A0D3G6K8_9ORYZ</name>
<reference evidence="1" key="1">
    <citation type="journal article" date="2009" name="Rice">
        <title>De Novo Next Generation Sequencing of Plant Genomes.</title>
        <authorList>
            <person name="Rounsley S."/>
            <person name="Marri P.R."/>
            <person name="Yu Y."/>
            <person name="He R."/>
            <person name="Sisneros N."/>
            <person name="Goicoechea J.L."/>
            <person name="Lee S.J."/>
            <person name="Angelova A."/>
            <person name="Kudrna D."/>
            <person name="Luo M."/>
            <person name="Affourtit J."/>
            <person name="Desany B."/>
            <person name="Knight J."/>
            <person name="Niazi F."/>
            <person name="Egholm M."/>
            <person name="Wing R.A."/>
        </authorList>
    </citation>
    <scope>NUCLEOTIDE SEQUENCE [LARGE SCALE GENOMIC DNA]</scope>
    <source>
        <strain evidence="1">cv. IRGC 105608</strain>
    </source>
</reference>
<dbReference type="HOGENOM" id="CLU_2871551_0_0_1"/>
<evidence type="ECO:0000313" key="1">
    <source>
        <dbReference type="EnsemblPlants" id="OBART05G13260.1"/>
    </source>
</evidence>
<dbReference type="EnsemblPlants" id="OBART05G13260.1">
    <property type="protein sequence ID" value="OBART05G13260.1"/>
    <property type="gene ID" value="OBART05G13260"/>
</dbReference>
<reference evidence="1" key="2">
    <citation type="submission" date="2015-03" db="UniProtKB">
        <authorList>
            <consortium name="EnsemblPlants"/>
        </authorList>
    </citation>
    <scope>IDENTIFICATION</scope>
</reference>
<dbReference type="Proteomes" id="UP000026960">
    <property type="component" value="Chromosome 5"/>
</dbReference>
<organism evidence="1">
    <name type="scientific">Oryza barthii</name>
    <dbReference type="NCBI Taxonomy" id="65489"/>
    <lineage>
        <taxon>Eukaryota</taxon>
        <taxon>Viridiplantae</taxon>
        <taxon>Streptophyta</taxon>
        <taxon>Embryophyta</taxon>
        <taxon>Tracheophyta</taxon>
        <taxon>Spermatophyta</taxon>
        <taxon>Magnoliopsida</taxon>
        <taxon>Liliopsida</taxon>
        <taxon>Poales</taxon>
        <taxon>Poaceae</taxon>
        <taxon>BOP clade</taxon>
        <taxon>Oryzoideae</taxon>
        <taxon>Oryzeae</taxon>
        <taxon>Oryzinae</taxon>
        <taxon>Oryza</taxon>
    </lineage>
</organism>
<dbReference type="AlphaFoldDB" id="A0A0D3G6K8"/>
<dbReference type="PaxDb" id="65489-OBART05G13260.1"/>
<evidence type="ECO:0000313" key="2">
    <source>
        <dbReference type="Proteomes" id="UP000026960"/>
    </source>
</evidence>
<keyword evidence="2" id="KW-1185">Reference proteome</keyword>
<sequence length="64" mass="6620">MSTNRDTLMQESPTMVTRRRLAMLLGDSSGTTGEAGGNLGASSAMALEYGEQQLCYGAGATSCI</sequence>
<accession>A0A0D3G6K8</accession>
<dbReference type="Gramene" id="OBART05G13260.1">
    <property type="protein sequence ID" value="OBART05G13260.1"/>
    <property type="gene ID" value="OBART05G13260"/>
</dbReference>
<proteinExistence type="predicted"/>
<protein>
    <submittedName>
        <fullName evidence="1">Uncharacterized protein</fullName>
    </submittedName>
</protein>